<evidence type="ECO:0000313" key="2">
    <source>
        <dbReference type="Proteomes" id="UP001364695"/>
    </source>
</evidence>
<dbReference type="Proteomes" id="UP001364695">
    <property type="component" value="Unassembled WGS sequence"/>
</dbReference>
<name>A0ACC6P5S2_9BURK</name>
<keyword evidence="2" id="KW-1185">Reference proteome</keyword>
<sequence length="287" mass="29559">MRRTLVILLLLANAVVLYWNLPQGDGPASPPAVPTGPPQEIAMLPLPAPGAVAAAAPAVGPEKNPAPAVAAAPPDPVPTTPSTPSPAPAATLPAAVTEAGSGSGDPLCVQTGWMPVQRIDVLANDPTLRTDRRSGTWLRLSAGERPVWMVFAGPMDKKDILPLQQQLAGQGVKSQEVFTPWRFALPATARGGLNLGYFDSEAAAQAQQTRAVAAGAAQASVIAVAKPQTQRLRARLTDAARVQALIAASDPRAPWQACPAGVSASTALDDAAFGDGEGVRSEPLPRR</sequence>
<evidence type="ECO:0000313" key="1">
    <source>
        <dbReference type="EMBL" id="MEJ7139517.1"/>
    </source>
</evidence>
<protein>
    <submittedName>
        <fullName evidence="1">Uncharacterized protein</fullName>
    </submittedName>
</protein>
<reference evidence="1" key="1">
    <citation type="submission" date="2023-10" db="EMBL/GenBank/DDBJ databases">
        <title>Amphibacter perezi, gen. nov., sp. nov. a novel taxa of the family Comamonadaceae, class Betaproteobacteria isolated from the skin microbiota of Pelophylax perezi from different populations.</title>
        <authorList>
            <person name="Costa S."/>
            <person name="Proenca D.N."/>
            <person name="Lopes I."/>
            <person name="Morais P.V."/>
        </authorList>
    </citation>
    <scope>NUCLEOTIDE SEQUENCE</scope>
    <source>
        <strain evidence="1">SL12-8</strain>
    </source>
</reference>
<accession>A0ACC6P5S2</accession>
<gene>
    <name evidence="1" type="ORF">RV045_13910</name>
</gene>
<organism evidence="1 2">
    <name type="scientific">Amphibiibacter pelophylacis</name>
    <dbReference type="NCBI Taxonomy" id="1799477"/>
    <lineage>
        <taxon>Bacteria</taxon>
        <taxon>Pseudomonadati</taxon>
        <taxon>Pseudomonadota</taxon>
        <taxon>Betaproteobacteria</taxon>
        <taxon>Burkholderiales</taxon>
        <taxon>Sphaerotilaceae</taxon>
        <taxon>Amphibiibacter</taxon>
    </lineage>
</organism>
<dbReference type="EMBL" id="JAWDIE010000031">
    <property type="protein sequence ID" value="MEJ7139517.1"/>
    <property type="molecule type" value="Genomic_DNA"/>
</dbReference>
<comment type="caution">
    <text evidence="1">The sequence shown here is derived from an EMBL/GenBank/DDBJ whole genome shotgun (WGS) entry which is preliminary data.</text>
</comment>
<proteinExistence type="predicted"/>